<dbReference type="Pfam" id="PF01168">
    <property type="entry name" value="Ala_racemase_N"/>
    <property type="match status" value="1"/>
</dbReference>
<dbReference type="SMART" id="SM01119">
    <property type="entry name" value="D-ser_dehydrat"/>
    <property type="match status" value="1"/>
</dbReference>
<dbReference type="AlphaFoldDB" id="A0A1H2JSL9"/>
<dbReference type="Pfam" id="PF14031">
    <property type="entry name" value="D-ser_dehydrat"/>
    <property type="match status" value="1"/>
</dbReference>
<accession>A0A1H2JSL9</accession>
<evidence type="ECO:0000313" key="4">
    <source>
        <dbReference type="EMBL" id="SDU59116.1"/>
    </source>
</evidence>
<comment type="similarity">
    <text evidence="1">Belongs to the DSD1 family.</text>
</comment>
<dbReference type="InterPro" id="IPR051466">
    <property type="entry name" value="D-amino_acid_metab_enzyme"/>
</dbReference>
<sequence length="388" mass="40395">MTPVTPSTPSIAGRSVHDLPTPFAVLDDAALEHNLATMAAWCREHGAELQPHGKTTMAPALFHRQLAAGATGITAATPAQVRVMRAHGVPSVQLANELVQPGEAAWVAGEVAGGGFAFRCWVDSPDGVEILQTAAARAGAVMDVLLEVGLPGGRTGTRTKADRDAVRAAIGRSPNVRLTGVAGYEGSVAGDRTPPSMAAVRAYLETLRAAGDDLRDDVNGNLVLSAGGSMFYDVVADVLAGGGRVVLRSGCYVTHDSGMFRRNSPLDGPDAPARLRAALTVWGTVVSAPEPGRAFLDVGRRDASFDQGLPIPLAVLPRGATETRSLDAEVTALNDQHAFVSLPAGTALAVGDRVQLGISHPCTTFDKWRHLALAGPDGVVTDVVETWF</sequence>
<dbReference type="Proteomes" id="UP000182977">
    <property type="component" value="Chromosome I"/>
</dbReference>
<evidence type="ECO:0000259" key="3">
    <source>
        <dbReference type="SMART" id="SM01119"/>
    </source>
</evidence>
<dbReference type="Gene3D" id="2.40.37.20">
    <property type="entry name" value="D-serine dehydratase-like domain"/>
    <property type="match status" value="1"/>
</dbReference>
<dbReference type="PANTHER" id="PTHR28004:SF8">
    <property type="entry name" value="D-SERINE DEAMINASE"/>
    <property type="match status" value="1"/>
</dbReference>
<feature type="domain" description="D-serine dehydratase-like" evidence="3">
    <location>
        <begin position="278"/>
        <end position="375"/>
    </location>
</feature>
<dbReference type="STRING" id="419479.SAMN04488563_3006"/>
<evidence type="ECO:0000256" key="1">
    <source>
        <dbReference type="ARBA" id="ARBA00005323"/>
    </source>
</evidence>
<evidence type="ECO:0000313" key="5">
    <source>
        <dbReference type="Proteomes" id="UP000182977"/>
    </source>
</evidence>
<dbReference type="SUPFAM" id="SSF51419">
    <property type="entry name" value="PLP-binding barrel"/>
    <property type="match status" value="1"/>
</dbReference>
<dbReference type="InterPro" id="IPR026956">
    <property type="entry name" value="D-ser_dehydrat-like_dom"/>
</dbReference>
<dbReference type="GO" id="GO:0016829">
    <property type="term" value="F:lyase activity"/>
    <property type="evidence" value="ECO:0007669"/>
    <property type="project" value="UniProtKB-KW"/>
</dbReference>
<dbReference type="InterPro" id="IPR001608">
    <property type="entry name" value="Ala_racemase_N"/>
</dbReference>
<dbReference type="Gene3D" id="3.20.20.10">
    <property type="entry name" value="Alanine racemase"/>
    <property type="match status" value="1"/>
</dbReference>
<protein>
    <submittedName>
        <fullName evidence="4">D-serine deaminase, pyridoxal phosphate-dependent</fullName>
    </submittedName>
</protein>
<dbReference type="PANTHER" id="PTHR28004">
    <property type="entry name" value="ZGC:162816-RELATED"/>
    <property type="match status" value="1"/>
</dbReference>
<gene>
    <name evidence="4" type="ORF">SAMN04488563_3006</name>
</gene>
<dbReference type="InterPro" id="IPR042208">
    <property type="entry name" value="D-ser_dehydrat-like_sf"/>
</dbReference>
<name>A0A1H2JSL9_9ACTN</name>
<keyword evidence="5" id="KW-1185">Reference proteome</keyword>
<dbReference type="InterPro" id="IPR029066">
    <property type="entry name" value="PLP-binding_barrel"/>
</dbReference>
<dbReference type="EMBL" id="LT629791">
    <property type="protein sequence ID" value="SDU59116.1"/>
    <property type="molecule type" value="Genomic_DNA"/>
</dbReference>
<evidence type="ECO:0000256" key="2">
    <source>
        <dbReference type="ARBA" id="ARBA00023239"/>
    </source>
</evidence>
<reference evidence="5" key="1">
    <citation type="submission" date="2016-10" db="EMBL/GenBank/DDBJ databases">
        <authorList>
            <person name="Varghese N."/>
            <person name="Submissions S."/>
        </authorList>
    </citation>
    <scope>NUCLEOTIDE SEQUENCE [LARGE SCALE GENOMIC DNA]</scope>
    <source>
        <strain evidence="5">DSM 45079</strain>
    </source>
</reference>
<keyword evidence="2" id="KW-0456">Lyase</keyword>
<organism evidence="4 5">
    <name type="scientific">Jiangella alkaliphila</name>
    <dbReference type="NCBI Taxonomy" id="419479"/>
    <lineage>
        <taxon>Bacteria</taxon>
        <taxon>Bacillati</taxon>
        <taxon>Actinomycetota</taxon>
        <taxon>Actinomycetes</taxon>
        <taxon>Jiangellales</taxon>
        <taxon>Jiangellaceae</taxon>
        <taxon>Jiangella</taxon>
    </lineage>
</organism>
<proteinExistence type="inferred from homology"/>